<accession>A0A8J7R0U1</accession>
<evidence type="ECO:0000313" key="1">
    <source>
        <dbReference type="EMBL" id="MBP0438055.1"/>
    </source>
</evidence>
<dbReference type="RefSeq" id="WP_209333994.1">
    <property type="nucleotide sequence ID" value="NZ_JAGIYY010000001.1"/>
</dbReference>
<evidence type="ECO:0000313" key="2">
    <source>
        <dbReference type="Proteomes" id="UP000666240"/>
    </source>
</evidence>
<dbReference type="AlphaFoldDB" id="A0A8J7R0U1"/>
<sequence>MVEAITAQQVMEKLEADAGGNRTRLGTLARVVVACDDMVSGEAHKLAKKAKMHGAKFDPQFVKINSRTVHAYVKLRAHLDGPKTEWVGPWDTVIRADKDLKAYVDLRHQELVEGQPAKPKSRGARSVEVERIVDGIESLTDRQTLRFALADARKWKRDYDILAATLSRMPALNVEELLKGNASPTAVAGSASPGVLTPEEMRTLRKLVARLRDDRVLADFELMHASGAVKMDGPPGLDLVYPEEIGLLARLSGEKGSG</sequence>
<comment type="caution">
    <text evidence="1">The sequence shown here is derived from an EMBL/GenBank/DDBJ whole genome shotgun (WGS) entry which is preliminary data.</text>
</comment>
<organism evidence="1 2">
    <name type="scientific">Tianweitania sediminis</name>
    <dbReference type="NCBI Taxonomy" id="1502156"/>
    <lineage>
        <taxon>Bacteria</taxon>
        <taxon>Pseudomonadati</taxon>
        <taxon>Pseudomonadota</taxon>
        <taxon>Alphaproteobacteria</taxon>
        <taxon>Hyphomicrobiales</taxon>
        <taxon>Phyllobacteriaceae</taxon>
        <taxon>Tianweitania</taxon>
    </lineage>
</organism>
<dbReference type="EMBL" id="JAGIYY010000001">
    <property type="protein sequence ID" value="MBP0438055.1"/>
    <property type="molecule type" value="Genomic_DNA"/>
</dbReference>
<dbReference type="Proteomes" id="UP000666240">
    <property type="component" value="Unassembled WGS sequence"/>
</dbReference>
<reference evidence="1" key="1">
    <citation type="submission" date="2021-03" db="EMBL/GenBank/DDBJ databases">
        <title>Genome sequencing and assembly of Tianweitania sediminis.</title>
        <authorList>
            <person name="Chhetri G."/>
        </authorList>
    </citation>
    <scope>NUCLEOTIDE SEQUENCE</scope>
    <source>
        <strain evidence="1">Z8</strain>
    </source>
</reference>
<name>A0A8J7R0U1_9HYPH</name>
<proteinExistence type="predicted"/>
<gene>
    <name evidence="1" type="ORF">J5Y06_05300</name>
</gene>
<keyword evidence="2" id="KW-1185">Reference proteome</keyword>
<protein>
    <submittedName>
        <fullName evidence="1">Uncharacterized protein</fullName>
    </submittedName>
</protein>